<feature type="transmembrane region" description="Helical" evidence="6">
    <location>
        <begin position="363"/>
        <end position="386"/>
    </location>
</feature>
<reference evidence="8 9" key="1">
    <citation type="submission" date="2017-10" db="EMBL/GenBank/DDBJ databases">
        <title>Sequencing the genomes of 1000 actinobacteria strains.</title>
        <authorList>
            <person name="Klenk H.-P."/>
        </authorList>
    </citation>
    <scope>NUCLEOTIDE SEQUENCE [LARGE SCALE GENOMIC DNA]</scope>
    <source>
        <strain evidence="8 9">DSM 21863</strain>
    </source>
</reference>
<proteinExistence type="predicted"/>
<feature type="domain" description="ABC-2 type transporter transmembrane" evidence="7">
    <location>
        <begin position="41"/>
        <end position="384"/>
    </location>
</feature>
<keyword evidence="3 6" id="KW-0812">Transmembrane</keyword>
<dbReference type="RefSeq" id="WP_098464899.1">
    <property type="nucleotide sequence ID" value="NZ_PDJJ01000001.1"/>
</dbReference>
<keyword evidence="2" id="KW-1003">Cell membrane</keyword>
<evidence type="ECO:0000313" key="8">
    <source>
        <dbReference type="EMBL" id="PFG44731.1"/>
    </source>
</evidence>
<evidence type="ECO:0000256" key="5">
    <source>
        <dbReference type="ARBA" id="ARBA00023136"/>
    </source>
</evidence>
<dbReference type="Proteomes" id="UP000224130">
    <property type="component" value="Unassembled WGS sequence"/>
</dbReference>
<dbReference type="Pfam" id="PF12698">
    <property type="entry name" value="ABC2_membrane_3"/>
    <property type="match status" value="1"/>
</dbReference>
<evidence type="ECO:0000256" key="1">
    <source>
        <dbReference type="ARBA" id="ARBA00004651"/>
    </source>
</evidence>
<evidence type="ECO:0000313" key="9">
    <source>
        <dbReference type="Proteomes" id="UP000224130"/>
    </source>
</evidence>
<name>A0A2A9F1T1_9MICO</name>
<feature type="transmembrane region" description="Helical" evidence="6">
    <location>
        <begin position="42"/>
        <end position="63"/>
    </location>
</feature>
<dbReference type="PANTHER" id="PTHR30294">
    <property type="entry name" value="MEMBRANE COMPONENT OF ABC TRANSPORTER YHHJ-RELATED"/>
    <property type="match status" value="1"/>
</dbReference>
<accession>A0A2A9F1T1</accession>
<feature type="transmembrane region" description="Helical" evidence="6">
    <location>
        <begin position="321"/>
        <end position="343"/>
    </location>
</feature>
<evidence type="ECO:0000256" key="2">
    <source>
        <dbReference type="ARBA" id="ARBA00022475"/>
    </source>
</evidence>
<dbReference type="InterPro" id="IPR051449">
    <property type="entry name" value="ABC-2_transporter_component"/>
</dbReference>
<sequence length="411" mass="42248">MTTLTPTPTPQRDTAAVDPDGARGAWLLVMQREIVVRALNKSFVFGLVVSVGVLAALAGFFAWQGSRVETTTVAVSSADTTGAAAVATAAELADDQGTGDEIVVLETADDAAARTALTAGDADAWLHPGDDGWVLTAESTPDGTLTRLVTAGVEAQVVGANAAAAGTSVEELSAGSTLTTEQLDPAATDAQTLFFASFALSLLFFTGALTSGTMIAGSVVEEKQSRLVEIIATAVPLRQLLAGKILGNSVIAVGQTLLFAGVGLVAVTVSPISLALPALSTSLVWFVLFFAVGFLALAALFAVAGALASRSEDLQHTTTPLTMVIMAVYFLTFSASGTFQTVLSYVPLANVVAMPTRVLAGDAAWWEPVLSMLGLVAFAVAALLVCERAFRGALLQTGGRLSWKQALRAQA</sequence>
<organism evidence="8 9">
    <name type="scientific">Isoptericola jiangsuensis</name>
    <dbReference type="NCBI Taxonomy" id="548579"/>
    <lineage>
        <taxon>Bacteria</taxon>
        <taxon>Bacillati</taxon>
        <taxon>Actinomycetota</taxon>
        <taxon>Actinomycetes</taxon>
        <taxon>Micrococcales</taxon>
        <taxon>Promicromonosporaceae</taxon>
        <taxon>Isoptericola</taxon>
    </lineage>
</organism>
<evidence type="ECO:0000256" key="3">
    <source>
        <dbReference type="ARBA" id="ARBA00022692"/>
    </source>
</evidence>
<dbReference type="EMBL" id="PDJJ01000001">
    <property type="protein sequence ID" value="PFG44731.1"/>
    <property type="molecule type" value="Genomic_DNA"/>
</dbReference>
<evidence type="ECO:0000259" key="7">
    <source>
        <dbReference type="Pfam" id="PF12698"/>
    </source>
</evidence>
<dbReference type="OrthoDB" id="3268959at2"/>
<keyword evidence="5 6" id="KW-0472">Membrane</keyword>
<feature type="transmembrane region" description="Helical" evidence="6">
    <location>
        <begin position="245"/>
        <end position="272"/>
    </location>
</feature>
<dbReference type="AlphaFoldDB" id="A0A2A9F1T1"/>
<keyword evidence="4 6" id="KW-1133">Transmembrane helix</keyword>
<protein>
    <submittedName>
        <fullName evidence="8">ABC-2 type transport system permease protein</fullName>
    </submittedName>
</protein>
<dbReference type="GO" id="GO:0140359">
    <property type="term" value="F:ABC-type transporter activity"/>
    <property type="evidence" value="ECO:0007669"/>
    <property type="project" value="InterPro"/>
</dbReference>
<gene>
    <name evidence="8" type="ORF">ATJ88_3467</name>
</gene>
<feature type="transmembrane region" description="Helical" evidence="6">
    <location>
        <begin position="193"/>
        <end position="216"/>
    </location>
</feature>
<comment type="subcellular location">
    <subcellularLocation>
        <location evidence="1">Cell membrane</location>
        <topology evidence="1">Multi-pass membrane protein</topology>
    </subcellularLocation>
</comment>
<evidence type="ECO:0000256" key="6">
    <source>
        <dbReference type="SAM" id="Phobius"/>
    </source>
</evidence>
<evidence type="ECO:0000256" key="4">
    <source>
        <dbReference type="ARBA" id="ARBA00022989"/>
    </source>
</evidence>
<dbReference type="InterPro" id="IPR013525">
    <property type="entry name" value="ABC2_TM"/>
</dbReference>
<feature type="transmembrane region" description="Helical" evidence="6">
    <location>
        <begin position="284"/>
        <end position="309"/>
    </location>
</feature>
<comment type="caution">
    <text evidence="8">The sequence shown here is derived from an EMBL/GenBank/DDBJ whole genome shotgun (WGS) entry which is preliminary data.</text>
</comment>
<dbReference type="GO" id="GO:0005886">
    <property type="term" value="C:plasma membrane"/>
    <property type="evidence" value="ECO:0007669"/>
    <property type="project" value="UniProtKB-SubCell"/>
</dbReference>
<dbReference type="PANTHER" id="PTHR30294:SF29">
    <property type="entry name" value="MULTIDRUG ABC TRANSPORTER PERMEASE YBHS-RELATED"/>
    <property type="match status" value="1"/>
</dbReference>
<keyword evidence="9" id="KW-1185">Reference proteome</keyword>